<feature type="region of interest" description="Disordered" evidence="1">
    <location>
        <begin position="193"/>
        <end position="215"/>
    </location>
</feature>
<evidence type="ECO:0000256" key="1">
    <source>
        <dbReference type="SAM" id="MobiDB-lite"/>
    </source>
</evidence>
<keyword evidence="3" id="KW-1185">Reference proteome</keyword>
<feature type="compositionally biased region" description="Low complexity" evidence="1">
    <location>
        <begin position="549"/>
        <end position="559"/>
    </location>
</feature>
<dbReference type="RefSeq" id="WP_309488428.1">
    <property type="nucleotide sequence ID" value="NZ_JAENIG010000001.1"/>
</dbReference>
<sequence length="723" mass="76239">MTLTNSLNGFDGAQELLIKLVEQSPEEWETRKRVVQVLYDAGKFRDASKLVWNAPEIPPVAEEMVFTARIVAKGQPERAVRLLSTVVERNMGNPAENLIMAKLLMEHGLTLQALRFYGAATAEDKTLIDESFELALVKTDSSEDVWKDVAKADDFPWPGPRDIKISDIMTDDGKGDMSAADVLLSSVTQRVPLKAPTQQPDCPAESLTEQSDTAGQAAVSEALAAVSSSSSMLSPAAEALVKKMRDQGSSSEEIAASLNATSEQTNGSFSSMVSFFKSKEEEVGAPTRSPVASQPMPESSAPPAPTPPSTGSAAGTKKPTPSSSLIQDFKPTPSGALKTVVPDPAPITKSAQEAPAPQAEPPQAQASESPSAPAPSAAQPPAAQNGNAHPEPTSVSLQQEAKEETASPFSPDRISQPLSGDLAPPSFDVTAQAASPFSAEAHSSAPVPQEAPNPPSTSTDDLSDVVADALAEREAEQPKSKNGGFLSKCRSLFGKNKSQEDSAGFTAESGTAMNGAEETPSTQTGSIPEKRENGTSPMSLKSSDSKNGATAAQSSSAQSKQPEPISRASIEGTTSTPVPRKPESNGHEPPRELDGRTQLVALAPRDGNSFFEQLLKKYNALPEGQVSQAAAIARDMANLDYLGLIHAACSKDLDAFSKLLGLHRVMSDARCYDWVNDMDLLRKGYGDAVLATVVSKYSVEECREILSAVYQQAPAVPTQAVAG</sequence>
<evidence type="ECO:0000313" key="3">
    <source>
        <dbReference type="Proteomes" id="UP000634206"/>
    </source>
</evidence>
<reference evidence="2" key="1">
    <citation type="submission" date="2021-01" db="EMBL/GenBank/DDBJ databases">
        <title>Modified the classification status of verrucomicrobia.</title>
        <authorList>
            <person name="Feng X."/>
        </authorList>
    </citation>
    <scope>NUCLEOTIDE SEQUENCE</scope>
    <source>
        <strain evidence="2">5K15</strain>
    </source>
</reference>
<dbReference type="SUPFAM" id="SSF48452">
    <property type="entry name" value="TPR-like"/>
    <property type="match status" value="1"/>
</dbReference>
<comment type="caution">
    <text evidence="2">The sequence shown here is derived from an EMBL/GenBank/DDBJ whole genome shotgun (WGS) entry which is preliminary data.</text>
</comment>
<feature type="compositionally biased region" description="Low complexity" evidence="1">
    <location>
        <begin position="350"/>
        <end position="384"/>
    </location>
</feature>
<name>A0AAE2V8N9_9BACT</name>
<feature type="compositionally biased region" description="Polar residues" evidence="1">
    <location>
        <begin position="534"/>
        <end position="548"/>
    </location>
</feature>
<organism evidence="2 3">
    <name type="scientific">Oceaniferula flava</name>
    <dbReference type="NCBI Taxonomy" id="2800421"/>
    <lineage>
        <taxon>Bacteria</taxon>
        <taxon>Pseudomonadati</taxon>
        <taxon>Verrucomicrobiota</taxon>
        <taxon>Verrucomicrobiia</taxon>
        <taxon>Verrucomicrobiales</taxon>
        <taxon>Verrucomicrobiaceae</taxon>
        <taxon>Oceaniferula</taxon>
    </lineage>
</organism>
<feature type="compositionally biased region" description="Basic and acidic residues" evidence="1">
    <location>
        <begin position="580"/>
        <end position="593"/>
    </location>
</feature>
<protein>
    <submittedName>
        <fullName evidence="2">Uncharacterized protein</fullName>
    </submittedName>
</protein>
<dbReference type="Proteomes" id="UP000634206">
    <property type="component" value="Unassembled WGS sequence"/>
</dbReference>
<dbReference type="InterPro" id="IPR011990">
    <property type="entry name" value="TPR-like_helical_dom_sf"/>
</dbReference>
<feature type="compositionally biased region" description="Low complexity" evidence="1">
    <location>
        <begin position="456"/>
        <end position="469"/>
    </location>
</feature>
<feature type="compositionally biased region" description="Basic and acidic residues" evidence="1">
    <location>
        <begin position="470"/>
        <end position="479"/>
    </location>
</feature>
<proteinExistence type="predicted"/>
<dbReference type="EMBL" id="JAENIG010000001">
    <property type="protein sequence ID" value="MBK1853828.1"/>
    <property type="molecule type" value="Genomic_DNA"/>
</dbReference>
<gene>
    <name evidence="2" type="ORF">JIN83_02555</name>
</gene>
<evidence type="ECO:0000313" key="2">
    <source>
        <dbReference type="EMBL" id="MBK1853828.1"/>
    </source>
</evidence>
<dbReference type="AlphaFoldDB" id="A0AAE2V8N9"/>
<feature type="region of interest" description="Disordered" evidence="1">
    <location>
        <begin position="280"/>
        <end position="593"/>
    </location>
</feature>
<accession>A0AAE2V8N9</accession>